<organism evidence="2 3">
    <name type="scientific">Homarus americanus</name>
    <name type="common">American lobster</name>
    <dbReference type="NCBI Taxonomy" id="6706"/>
    <lineage>
        <taxon>Eukaryota</taxon>
        <taxon>Metazoa</taxon>
        <taxon>Ecdysozoa</taxon>
        <taxon>Arthropoda</taxon>
        <taxon>Crustacea</taxon>
        <taxon>Multicrustacea</taxon>
        <taxon>Malacostraca</taxon>
        <taxon>Eumalacostraca</taxon>
        <taxon>Eucarida</taxon>
        <taxon>Decapoda</taxon>
        <taxon>Pleocyemata</taxon>
        <taxon>Astacidea</taxon>
        <taxon>Nephropoidea</taxon>
        <taxon>Nephropidae</taxon>
        <taxon>Homarus</taxon>
    </lineage>
</organism>
<evidence type="ECO:0000256" key="1">
    <source>
        <dbReference type="SAM" id="MobiDB-lite"/>
    </source>
</evidence>
<evidence type="ECO:0000313" key="3">
    <source>
        <dbReference type="Proteomes" id="UP000747542"/>
    </source>
</evidence>
<gene>
    <name evidence="2" type="ORF">Hamer_G016393</name>
</gene>
<reference evidence="2" key="1">
    <citation type="journal article" date="2021" name="Sci. Adv.">
        <title>The American lobster genome reveals insights on longevity, neural, and immune adaptations.</title>
        <authorList>
            <person name="Polinski J.M."/>
            <person name="Zimin A.V."/>
            <person name="Clark K.F."/>
            <person name="Kohn A.B."/>
            <person name="Sadowski N."/>
            <person name="Timp W."/>
            <person name="Ptitsyn A."/>
            <person name="Khanna P."/>
            <person name="Romanova D.Y."/>
            <person name="Williams P."/>
            <person name="Greenwood S.J."/>
            <person name="Moroz L.L."/>
            <person name="Walt D.R."/>
            <person name="Bodnar A.G."/>
        </authorList>
    </citation>
    <scope>NUCLEOTIDE SEQUENCE</scope>
    <source>
        <strain evidence="2">GMGI-L3</strain>
    </source>
</reference>
<protein>
    <submittedName>
        <fullName evidence="2">Uncharacterized protein</fullName>
    </submittedName>
</protein>
<evidence type="ECO:0000313" key="2">
    <source>
        <dbReference type="EMBL" id="KAG7174496.1"/>
    </source>
</evidence>
<dbReference type="EMBL" id="JAHLQT010007588">
    <property type="protein sequence ID" value="KAG7174496.1"/>
    <property type="molecule type" value="Genomic_DNA"/>
</dbReference>
<keyword evidence="3" id="KW-1185">Reference proteome</keyword>
<proteinExistence type="predicted"/>
<accession>A0A8J5TGS6</accession>
<sequence length="113" mass="12964">MLSKDGDMVWLYNPQRKKDQSRKLQSPREGSYTVGRKAQPKVVHINRLWQYHGLGQYTWKDSEELSPTTDEDKTRDPGRTQNRTDPGNPTMDHEEKHCSLLAELDVTGEGGPI</sequence>
<name>A0A8J5TGS6_HOMAM</name>
<feature type="region of interest" description="Disordered" evidence="1">
    <location>
        <begin position="1"/>
        <end position="37"/>
    </location>
</feature>
<dbReference type="Proteomes" id="UP000747542">
    <property type="component" value="Unassembled WGS sequence"/>
</dbReference>
<comment type="caution">
    <text evidence="2">The sequence shown here is derived from an EMBL/GenBank/DDBJ whole genome shotgun (WGS) entry which is preliminary data.</text>
</comment>
<feature type="region of interest" description="Disordered" evidence="1">
    <location>
        <begin position="60"/>
        <end position="95"/>
    </location>
</feature>
<dbReference type="AlphaFoldDB" id="A0A8J5TGS6"/>